<dbReference type="RefSeq" id="XP_064664096.1">
    <property type="nucleotide sequence ID" value="XM_064797862.1"/>
</dbReference>
<feature type="compositionally biased region" description="Polar residues" evidence="1">
    <location>
        <begin position="51"/>
        <end position="61"/>
    </location>
</feature>
<name>A0AAV9PQE0_9PEZI</name>
<evidence type="ECO:0000313" key="3">
    <source>
        <dbReference type="Proteomes" id="UP001337655"/>
    </source>
</evidence>
<dbReference type="AlphaFoldDB" id="A0AAV9PQE0"/>
<keyword evidence="3" id="KW-1185">Reference proteome</keyword>
<dbReference type="EMBL" id="JAVRRT010000001">
    <property type="protein sequence ID" value="KAK5175458.1"/>
    <property type="molecule type" value="Genomic_DNA"/>
</dbReference>
<protein>
    <submittedName>
        <fullName evidence="2">Uncharacterized protein</fullName>
    </submittedName>
</protein>
<feature type="region of interest" description="Disordered" evidence="1">
    <location>
        <begin position="1"/>
        <end position="136"/>
    </location>
</feature>
<proteinExistence type="predicted"/>
<accession>A0AAV9PQE0</accession>
<feature type="compositionally biased region" description="Basic residues" evidence="1">
    <location>
        <begin position="124"/>
        <end position="134"/>
    </location>
</feature>
<gene>
    <name evidence="2" type="ORF">LTR77_000597</name>
</gene>
<organism evidence="2 3">
    <name type="scientific">Saxophila tyrrhenica</name>
    <dbReference type="NCBI Taxonomy" id="1690608"/>
    <lineage>
        <taxon>Eukaryota</taxon>
        <taxon>Fungi</taxon>
        <taxon>Dikarya</taxon>
        <taxon>Ascomycota</taxon>
        <taxon>Pezizomycotina</taxon>
        <taxon>Dothideomycetes</taxon>
        <taxon>Dothideomycetidae</taxon>
        <taxon>Mycosphaerellales</taxon>
        <taxon>Extremaceae</taxon>
        <taxon>Saxophila</taxon>
    </lineage>
</organism>
<evidence type="ECO:0000313" key="2">
    <source>
        <dbReference type="EMBL" id="KAK5175458.1"/>
    </source>
</evidence>
<dbReference type="Proteomes" id="UP001337655">
    <property type="component" value="Unassembled WGS sequence"/>
</dbReference>
<dbReference type="GeneID" id="89921947"/>
<evidence type="ECO:0000256" key="1">
    <source>
        <dbReference type="SAM" id="MobiDB-lite"/>
    </source>
</evidence>
<reference evidence="2 3" key="1">
    <citation type="submission" date="2023-08" db="EMBL/GenBank/DDBJ databases">
        <title>Black Yeasts Isolated from many extreme environments.</title>
        <authorList>
            <person name="Coleine C."/>
            <person name="Stajich J.E."/>
            <person name="Selbmann L."/>
        </authorList>
    </citation>
    <scope>NUCLEOTIDE SEQUENCE [LARGE SCALE GENOMIC DNA]</scope>
    <source>
        <strain evidence="2 3">CCFEE 5935</strain>
    </source>
</reference>
<comment type="caution">
    <text evidence="2">The sequence shown here is derived from an EMBL/GenBank/DDBJ whole genome shotgun (WGS) entry which is preliminary data.</text>
</comment>
<sequence>MSDSRQSAPVPPTEGEDRAVRPAAQAGEGGQEQAGIPETASSQGILGIDGTSDQRSEAPTQEQDEEDDPTGWDDLEELGRRADAGEPPFGSGNATGGQNPAPPGTGFTFPARGQLTSFPPRPPHTIRSHGRGRHALSWTPQEDAEVLRIGALPNLTRQQRANMFNALFPANPPRSPEAVRAREVILRTAAAGSGTGPGPAPPGSGSFGLHLRHHLRLLRNLVVVEMMVKQTQGC</sequence>
<feature type="compositionally biased region" description="Acidic residues" evidence="1">
    <location>
        <begin position="62"/>
        <end position="76"/>
    </location>
</feature>